<accession>A0A9P6GWM8</accession>
<name>A0A9P6GWM8_9MICR</name>
<evidence type="ECO:0000256" key="1">
    <source>
        <dbReference type="SAM" id="SignalP"/>
    </source>
</evidence>
<evidence type="ECO:0000313" key="2">
    <source>
        <dbReference type="EMBL" id="KAF9760818.1"/>
    </source>
</evidence>
<keyword evidence="3" id="KW-1185">Reference proteome</keyword>
<sequence length="440" mass="51702">MNSSVVFTVLNINLVFASNPEIIQHSYDSIDNPFVCPYIVNEEDSGSKKYIENKRGLDNDNIASKQKSTCNNEPISYINLTYDNKIASTEKISIPKPTFHENNPVIIPRYLSRKREKHMKSENSLKNILIISKHLDMLRDFVNVLTSVTNFYNIDNIFNLDIQNLYSFDYVTTVHNKINDFLDLLEVELFLHPLEFTEEFKPENSNFNINTEVFIRCVKRIDIEKVNLIFTLFNIIKPKEYNATYKDLVLVLLREIQENKACLVELKNILLFIIYNYTSNYRISYYEKYSISFEDFVFRIIILVKAANIEVCNEDRSDVMFMKKMWMIIISCFKNQIYTKLTTKERIMFNSNTKNLTSLLSNQELYLPIDKTDYFFILAQFKNLSIKPNSEILPSEPKKAKYEDLNSEKIINSFRSTIIDLYNKIGRILISSSLINHQID</sequence>
<keyword evidence="1" id="KW-0732">Signal</keyword>
<evidence type="ECO:0000313" key="3">
    <source>
        <dbReference type="Proteomes" id="UP000740883"/>
    </source>
</evidence>
<proteinExistence type="predicted"/>
<dbReference type="AlphaFoldDB" id="A0A9P6GWM8"/>
<comment type="caution">
    <text evidence="2">The sequence shown here is derived from an EMBL/GenBank/DDBJ whole genome shotgun (WGS) entry which is preliminary data.</text>
</comment>
<feature type="signal peptide" evidence="1">
    <location>
        <begin position="1"/>
        <end position="17"/>
    </location>
</feature>
<dbReference type="Proteomes" id="UP000740883">
    <property type="component" value="Unassembled WGS sequence"/>
</dbReference>
<gene>
    <name evidence="2" type="ORF">NGRA_3007</name>
</gene>
<dbReference type="EMBL" id="SBJO01000507">
    <property type="protein sequence ID" value="KAF9760818.1"/>
    <property type="molecule type" value="Genomic_DNA"/>
</dbReference>
<reference evidence="2 3" key="1">
    <citation type="journal article" date="2020" name="Genome Biol. Evol.">
        <title>Comparative genomics of strictly vertically transmitted, feminizing microsporidia endosymbionts of amphipod crustaceans.</title>
        <authorList>
            <person name="Cormier A."/>
            <person name="Chebbi M.A."/>
            <person name="Giraud I."/>
            <person name="Wattier R."/>
            <person name="Teixeira M."/>
            <person name="Gilbert C."/>
            <person name="Rigaud T."/>
            <person name="Cordaux R."/>
        </authorList>
    </citation>
    <scope>NUCLEOTIDE SEQUENCE [LARGE SCALE GENOMIC DNA]</scope>
    <source>
        <strain evidence="2 3">Ou3-Ou53</strain>
    </source>
</reference>
<organism evidence="2 3">
    <name type="scientific">Nosema granulosis</name>
    <dbReference type="NCBI Taxonomy" id="83296"/>
    <lineage>
        <taxon>Eukaryota</taxon>
        <taxon>Fungi</taxon>
        <taxon>Fungi incertae sedis</taxon>
        <taxon>Microsporidia</taxon>
        <taxon>Nosematidae</taxon>
        <taxon>Nosema</taxon>
    </lineage>
</organism>
<dbReference type="OrthoDB" id="248233at2759"/>
<feature type="chain" id="PRO_5040485203" evidence="1">
    <location>
        <begin position="18"/>
        <end position="440"/>
    </location>
</feature>
<protein>
    <submittedName>
        <fullName evidence="2">Uncharacterized protein</fullName>
    </submittedName>
</protein>